<feature type="transmembrane region" description="Helical" evidence="6">
    <location>
        <begin position="108"/>
        <end position="137"/>
    </location>
</feature>
<gene>
    <name evidence="7" type="ORF">FHS89_002892</name>
</gene>
<evidence type="ECO:0000256" key="5">
    <source>
        <dbReference type="ARBA" id="ARBA00023136"/>
    </source>
</evidence>
<organism evidence="7 8">
    <name type="scientific">Rubricella aquisinus</name>
    <dbReference type="NCBI Taxonomy" id="2028108"/>
    <lineage>
        <taxon>Bacteria</taxon>
        <taxon>Pseudomonadati</taxon>
        <taxon>Pseudomonadota</taxon>
        <taxon>Alphaproteobacteria</taxon>
        <taxon>Rhodobacterales</taxon>
        <taxon>Paracoccaceae</taxon>
        <taxon>Rubricella</taxon>
    </lineage>
</organism>
<dbReference type="Proteomes" id="UP000553766">
    <property type="component" value="Unassembled WGS sequence"/>
</dbReference>
<evidence type="ECO:0000256" key="3">
    <source>
        <dbReference type="ARBA" id="ARBA00022692"/>
    </source>
</evidence>
<proteinExistence type="predicted"/>
<dbReference type="EMBL" id="JACIJS010000009">
    <property type="protein sequence ID" value="MBB5516850.1"/>
    <property type="molecule type" value="Genomic_DNA"/>
</dbReference>
<evidence type="ECO:0000256" key="2">
    <source>
        <dbReference type="ARBA" id="ARBA00022475"/>
    </source>
</evidence>
<keyword evidence="2" id="KW-1003">Cell membrane</keyword>
<evidence type="ECO:0000313" key="7">
    <source>
        <dbReference type="EMBL" id="MBB5516850.1"/>
    </source>
</evidence>
<feature type="transmembrane region" description="Helical" evidence="6">
    <location>
        <begin position="6"/>
        <end position="24"/>
    </location>
</feature>
<keyword evidence="3 6" id="KW-0812">Transmembrane</keyword>
<evidence type="ECO:0000256" key="4">
    <source>
        <dbReference type="ARBA" id="ARBA00022989"/>
    </source>
</evidence>
<keyword evidence="5 6" id="KW-0472">Membrane</keyword>
<reference evidence="7 8" key="1">
    <citation type="submission" date="2020-08" db="EMBL/GenBank/DDBJ databases">
        <title>Genomic Encyclopedia of Type Strains, Phase IV (KMG-IV): sequencing the most valuable type-strain genomes for metagenomic binning, comparative biology and taxonomic classification.</title>
        <authorList>
            <person name="Goeker M."/>
        </authorList>
    </citation>
    <scope>NUCLEOTIDE SEQUENCE [LARGE SCALE GENOMIC DNA]</scope>
    <source>
        <strain evidence="7 8">DSM 103377</strain>
    </source>
</reference>
<dbReference type="InterPro" id="IPR001123">
    <property type="entry name" value="LeuE-type"/>
</dbReference>
<dbReference type="Pfam" id="PF01810">
    <property type="entry name" value="LysE"/>
    <property type="match status" value="1"/>
</dbReference>
<feature type="transmembrane region" description="Helical" evidence="6">
    <location>
        <begin position="36"/>
        <end position="64"/>
    </location>
</feature>
<dbReference type="RefSeq" id="WP_184012808.1">
    <property type="nucleotide sequence ID" value="NZ_JACIJS010000009.1"/>
</dbReference>
<dbReference type="GO" id="GO:0015171">
    <property type="term" value="F:amino acid transmembrane transporter activity"/>
    <property type="evidence" value="ECO:0007669"/>
    <property type="project" value="TreeGrafter"/>
</dbReference>
<sequence length="202" mass="21395">MLLTFWAIHIAAVISPGPSFIVVLRTAVAQSRAAGLAVAFGLGLGTLIWAGAAWFGLSALFAVFPWLFDAMRYIGALFLVFLAVMLWRHAAQPVSLEPKGGAAGNAGIVAAIRLGLLTQLANPKVAVFFGSVFLLVLPPDPSILMLAGVFAIVFLNEFCWYALVALVMAAGPVRARYARSKPIVDRVTGTFLGALGLRLLVD</sequence>
<comment type="subcellular location">
    <subcellularLocation>
        <location evidence="1">Cell membrane</location>
        <topology evidence="1">Multi-pass membrane protein</topology>
    </subcellularLocation>
</comment>
<comment type="caution">
    <text evidence="7">The sequence shown here is derived from an EMBL/GenBank/DDBJ whole genome shotgun (WGS) entry which is preliminary data.</text>
</comment>
<dbReference type="GO" id="GO:0005886">
    <property type="term" value="C:plasma membrane"/>
    <property type="evidence" value="ECO:0007669"/>
    <property type="project" value="UniProtKB-SubCell"/>
</dbReference>
<dbReference type="PANTHER" id="PTHR30086:SF20">
    <property type="entry name" value="ARGININE EXPORTER PROTEIN ARGO-RELATED"/>
    <property type="match status" value="1"/>
</dbReference>
<name>A0A840X0C6_9RHOB</name>
<keyword evidence="8" id="KW-1185">Reference proteome</keyword>
<evidence type="ECO:0000256" key="6">
    <source>
        <dbReference type="SAM" id="Phobius"/>
    </source>
</evidence>
<evidence type="ECO:0000256" key="1">
    <source>
        <dbReference type="ARBA" id="ARBA00004651"/>
    </source>
</evidence>
<dbReference type="PANTHER" id="PTHR30086">
    <property type="entry name" value="ARGININE EXPORTER PROTEIN ARGO"/>
    <property type="match status" value="1"/>
</dbReference>
<evidence type="ECO:0000313" key="8">
    <source>
        <dbReference type="Proteomes" id="UP000553766"/>
    </source>
</evidence>
<protein>
    <submittedName>
        <fullName evidence="7">Threonine/homoserine/homoserine lactone efflux protein</fullName>
    </submittedName>
</protein>
<accession>A0A840X0C6</accession>
<feature type="transmembrane region" description="Helical" evidence="6">
    <location>
        <begin position="143"/>
        <end position="171"/>
    </location>
</feature>
<dbReference type="AlphaFoldDB" id="A0A840X0C6"/>
<feature type="transmembrane region" description="Helical" evidence="6">
    <location>
        <begin position="70"/>
        <end position="87"/>
    </location>
</feature>
<keyword evidence="4 6" id="KW-1133">Transmembrane helix</keyword>